<dbReference type="Proteomes" id="UP000509126">
    <property type="component" value="Chromosome"/>
</dbReference>
<accession>A0A6N1MSX9</accession>
<dbReference type="EMBL" id="CP054803">
    <property type="protein sequence ID" value="QKU21721.1"/>
    <property type="molecule type" value="Genomic_DNA"/>
</dbReference>
<organism evidence="1 2">
    <name type="scientific">Acinetobacter lwoffii</name>
    <dbReference type="NCBI Taxonomy" id="28090"/>
    <lineage>
        <taxon>Bacteria</taxon>
        <taxon>Pseudomonadati</taxon>
        <taxon>Pseudomonadota</taxon>
        <taxon>Gammaproteobacteria</taxon>
        <taxon>Moraxellales</taxon>
        <taxon>Moraxellaceae</taxon>
        <taxon>Acinetobacter</taxon>
    </lineage>
</organism>
<protein>
    <submittedName>
        <fullName evidence="1">Uncharacterized protein</fullName>
    </submittedName>
</protein>
<name>A0A6N1MSX9_ACILW</name>
<evidence type="ECO:0000313" key="2">
    <source>
        <dbReference type="Proteomes" id="UP000509126"/>
    </source>
</evidence>
<reference evidence="1 2" key="1">
    <citation type="submission" date="2019-11" db="EMBL/GenBank/DDBJ databases">
        <title>FDA dAtabase for Regulatory Grade micrObial Sequences (FDA-ARGOS): Supporting development and validation of Infectious Disease Dx tests.</title>
        <authorList>
            <person name="Patel R."/>
            <person name="Rucinski S."/>
            <person name="Tallon L."/>
            <person name="Sadzewicz L."/>
            <person name="Vavikolanu K."/>
            <person name="Mehta A."/>
            <person name="Aluvathingal J."/>
            <person name="Nadendla S."/>
            <person name="Nandy P."/>
            <person name="Geyer C."/>
            <person name="Yan Y."/>
            <person name="Sichtig H."/>
        </authorList>
    </citation>
    <scope>NUCLEOTIDE SEQUENCE [LARGE SCALE GENOMIC DNA]</scope>
    <source>
        <strain evidence="1 2">FDAARGOS_557</strain>
    </source>
</reference>
<sequence length="155" mass="18209">MGYSVYYSDKNSRWQGYAVPAYCDHPGCKETIDRGMGYVCCDNQEHTNSCGGFYCAEHADLCTLISEDEFEDVDQDDVQELLDDYGLEEMPVFDEDGYFYHCQHEPIEKDKEHPQWLKHVLTDESWEEWRNTNSEMRQKYQELLDKSEAPSTDES</sequence>
<gene>
    <name evidence="1" type="ORF">FOB19_10105</name>
</gene>
<evidence type="ECO:0000313" key="1">
    <source>
        <dbReference type="EMBL" id="QKU21721.1"/>
    </source>
</evidence>
<proteinExistence type="predicted"/>
<dbReference type="AlphaFoldDB" id="A0A6N1MSX9"/>
<dbReference type="RefSeq" id="WP_174894447.1">
    <property type="nucleotide sequence ID" value="NZ_CP054803.1"/>
</dbReference>